<evidence type="ECO:0000313" key="1">
    <source>
        <dbReference type="EMBL" id="PDV98000.1"/>
    </source>
</evidence>
<dbReference type="InterPro" id="IPR051162">
    <property type="entry name" value="T4SS_component"/>
</dbReference>
<gene>
    <name evidence="1" type="ORF">A9Q02_16540</name>
</gene>
<reference evidence="1 2" key="1">
    <citation type="submission" date="2016-05" db="EMBL/GenBank/DDBJ databases">
        <authorList>
            <person name="Lavstsen T."/>
            <person name="Jespersen J.S."/>
        </authorList>
    </citation>
    <scope>NUCLEOTIDE SEQUENCE [LARGE SCALE GENOMIC DNA]</scope>
    <source>
        <strain evidence="1 2">B7-9</strain>
    </source>
</reference>
<sequence>MDLFQLHSFPLEQVADREGFERRVGAWFAARPYPARLLALSRGFSLQTATERMRREQAPLAYLAHGLGPLLRAIDALVDGTEAHDPAQILRALPEPMVPMLLTHLAPFPVMQALVQAAVRGEPLPVTDALVAWATLADTIVQVFWRLPWMQEMMAFYRTMEQAYVRSATYLLLTWPPPDVAPTVLSTTLRHAFGRPVTHLPVMPTLLGCAYREHATRLEPLEAGQPWLAALHSYDLQDIWDASTLHPLLATNYDVILALDIQTMTHRQAQRTAELAFNAANLVARDHRLLDTRAQRVTADATHALHELHHQTLHRLQLAVIVGGRDPDDLEINVAETRDRLGSSLRLMRAAGAQAEVLKLCSPLPRTHLEAPWKPRTQLSQAVGCMAGIVGLHRPTATTGIFLGIDALRRAPVFMDLFQQQQAAHTIVLGKSGYGKTVFINLLAERAAAVHGMQVIGIDAFANGLRVAAALAGAVCYRVGLEQTVNLLDVVFDTETDGGWLPNQVLHVVGQLALLFGQPGQTTDHRQAYQPRIFSVRERGVLGRVIQALYETHDVTPETPIAHTPLLGDLLTMLEAEVSPVAHALALDLRYLLYGTEDRHATTLTPEGAAFHGATTIDWNFRRDVVYYDFAQVPELLRPFYYLQAIGAIHRYLRLPGRDRQRKIFLEIDEFGYASQVEEVVRLAHAISKTARKYGCGIVLVDQNPSTFFGTETGRQIYEQAAARIFFHLEPSAAQEVAAALPDVPPAYLAFLPRAEPGECLAVLRNDVYQLNVELNRREAHSFMGS</sequence>
<dbReference type="Proteomes" id="UP000220922">
    <property type="component" value="Unassembled WGS sequence"/>
</dbReference>
<dbReference type="PANTHER" id="PTHR30121">
    <property type="entry name" value="UNCHARACTERIZED PROTEIN YJGR-RELATED"/>
    <property type="match status" value="1"/>
</dbReference>
<organism evidence="1 2">
    <name type="scientific">Candidatus Chloroploca asiatica</name>
    <dbReference type="NCBI Taxonomy" id="1506545"/>
    <lineage>
        <taxon>Bacteria</taxon>
        <taxon>Bacillati</taxon>
        <taxon>Chloroflexota</taxon>
        <taxon>Chloroflexia</taxon>
        <taxon>Chloroflexales</taxon>
        <taxon>Chloroflexineae</taxon>
        <taxon>Oscillochloridaceae</taxon>
        <taxon>Candidatus Chloroploca</taxon>
    </lineage>
</organism>
<evidence type="ECO:0000313" key="2">
    <source>
        <dbReference type="Proteomes" id="UP000220922"/>
    </source>
</evidence>
<dbReference type="AlphaFoldDB" id="A0A2H3L6V3"/>
<dbReference type="SUPFAM" id="SSF52540">
    <property type="entry name" value="P-loop containing nucleoside triphosphate hydrolases"/>
    <property type="match status" value="1"/>
</dbReference>
<dbReference type="Gene3D" id="3.40.50.300">
    <property type="entry name" value="P-loop containing nucleotide triphosphate hydrolases"/>
    <property type="match status" value="2"/>
</dbReference>
<accession>A0A2H3L6V3</accession>
<protein>
    <submittedName>
        <fullName evidence="1">Uncharacterized protein</fullName>
    </submittedName>
</protein>
<proteinExistence type="predicted"/>
<keyword evidence="2" id="KW-1185">Reference proteome</keyword>
<dbReference type="PANTHER" id="PTHR30121:SF6">
    <property type="entry name" value="SLR6007 PROTEIN"/>
    <property type="match status" value="1"/>
</dbReference>
<dbReference type="EMBL" id="LYXE01000114">
    <property type="protein sequence ID" value="PDV98000.1"/>
    <property type="molecule type" value="Genomic_DNA"/>
</dbReference>
<name>A0A2H3L6V3_9CHLR</name>
<dbReference type="RefSeq" id="WP_097653926.1">
    <property type="nucleotide sequence ID" value="NZ_LYXE01000114.1"/>
</dbReference>
<dbReference type="OrthoDB" id="135190at2"/>
<dbReference type="InterPro" id="IPR027417">
    <property type="entry name" value="P-loop_NTPase"/>
</dbReference>
<comment type="caution">
    <text evidence="1">The sequence shown here is derived from an EMBL/GenBank/DDBJ whole genome shotgun (WGS) entry which is preliminary data.</text>
</comment>